<evidence type="ECO:0000313" key="4">
    <source>
        <dbReference type="Proteomes" id="UP000185161"/>
    </source>
</evidence>
<dbReference type="RefSeq" id="WP_075151473.1">
    <property type="nucleotide sequence ID" value="NZ_CP018820.1"/>
</dbReference>
<reference evidence="3 5" key="3">
    <citation type="submission" date="2018-07" db="EMBL/GenBank/DDBJ databases">
        <title>Genomic and Epidemiologic Investigation of an Indolent Hospital Outbreak.</title>
        <authorList>
            <person name="Johnson R.C."/>
            <person name="Deming C."/>
            <person name="Conlan S."/>
            <person name="Zellmer C.J."/>
            <person name="Michelin A.V."/>
            <person name="Lee-Lin S."/>
            <person name="Thomas P.J."/>
            <person name="Park M."/>
            <person name="Weingarten R.A."/>
            <person name="Less J."/>
            <person name="Dekker J.P."/>
            <person name="Frank K.M."/>
            <person name="Musser K.A."/>
            <person name="Mcquiston J.R."/>
            <person name="Henderson D.K."/>
            <person name="Lau A.F."/>
            <person name="Palmore T.N."/>
            <person name="Segre J.A."/>
        </authorList>
    </citation>
    <scope>NUCLEOTIDE SEQUENCE [LARGE SCALE GENOMIC DNA]</scope>
    <source>
        <strain evidence="3 5">SK-NIH.Env10_0317</strain>
    </source>
</reference>
<evidence type="ECO:0000313" key="5">
    <source>
        <dbReference type="Proteomes" id="UP000286681"/>
    </source>
</evidence>
<dbReference type="Pfam" id="PF13185">
    <property type="entry name" value="GAF_2"/>
    <property type="match status" value="1"/>
</dbReference>
<proteinExistence type="predicted"/>
<evidence type="ECO:0000259" key="1">
    <source>
        <dbReference type="Pfam" id="PF13185"/>
    </source>
</evidence>
<feature type="domain" description="GAF" evidence="1">
    <location>
        <begin position="28"/>
        <end position="154"/>
    </location>
</feature>
<dbReference type="EMBL" id="QQWO01000011">
    <property type="protein sequence ID" value="RSV01832.1"/>
    <property type="molecule type" value="Genomic_DNA"/>
</dbReference>
<dbReference type="EMBL" id="CP018820">
    <property type="protein sequence ID" value="APR52708.1"/>
    <property type="molecule type" value="Genomic_DNA"/>
</dbReference>
<dbReference type="InterPro" id="IPR029016">
    <property type="entry name" value="GAF-like_dom_sf"/>
</dbReference>
<dbReference type="GeneID" id="44132887"/>
<name>A0A1L6J9V6_9SPHN</name>
<organism evidence="2 4">
    <name type="scientific">Sphingomonas koreensis</name>
    <dbReference type="NCBI Taxonomy" id="93064"/>
    <lineage>
        <taxon>Bacteria</taxon>
        <taxon>Pseudomonadati</taxon>
        <taxon>Pseudomonadota</taxon>
        <taxon>Alphaproteobacteria</taxon>
        <taxon>Sphingomonadales</taxon>
        <taxon>Sphingomonadaceae</taxon>
        <taxon>Sphingomonas</taxon>
    </lineage>
</organism>
<dbReference type="KEGG" id="skr:BRX40_09975"/>
<evidence type="ECO:0000313" key="3">
    <source>
        <dbReference type="EMBL" id="RSV01832.1"/>
    </source>
</evidence>
<reference evidence="4" key="2">
    <citation type="submission" date="2016-12" db="EMBL/GenBank/DDBJ databases">
        <title>Whole genome sequencing of Sphingomonas sp. ABOJV.</title>
        <authorList>
            <person name="Conlan S."/>
            <person name="Thomas P.J."/>
            <person name="Mullikin J."/>
            <person name="Palmore T.N."/>
            <person name="Frank K.M."/>
            <person name="Segre J.A."/>
        </authorList>
    </citation>
    <scope>NUCLEOTIDE SEQUENCE [LARGE SCALE GENOMIC DNA]</scope>
    <source>
        <strain evidence="4">ABOJV</strain>
    </source>
</reference>
<evidence type="ECO:0000313" key="2">
    <source>
        <dbReference type="EMBL" id="APR52708.1"/>
    </source>
</evidence>
<gene>
    <name evidence="2" type="ORF">BRX40_09975</name>
    <name evidence="3" type="ORF">CA257_14115</name>
</gene>
<dbReference type="Proteomes" id="UP000286681">
    <property type="component" value="Unassembled WGS sequence"/>
</dbReference>
<dbReference type="AlphaFoldDB" id="A0A1L6J9V6"/>
<dbReference type="STRING" id="93064.BRX40_09975"/>
<accession>A0A1L6J9V6</accession>
<dbReference type="Gene3D" id="3.30.450.40">
    <property type="match status" value="1"/>
</dbReference>
<dbReference type="OrthoDB" id="9767435at2"/>
<reference evidence="2" key="1">
    <citation type="submission" date="2016-12" db="EMBL/GenBank/DDBJ databases">
        <title>Whole genome sequencing of Sphingomonas koreensis.</title>
        <authorList>
            <person name="Conlan S."/>
            <person name="Thomas P.J."/>
            <person name="Mullikin J."/>
            <person name="Palmore T.N."/>
            <person name="Frank K.M."/>
            <person name="Segre J.A."/>
        </authorList>
    </citation>
    <scope>NUCLEOTIDE SEQUENCE</scope>
    <source>
        <strain evidence="2">ABOJV</strain>
    </source>
</reference>
<sequence length="165" mass="17538">MPHHDIPGRHERLAQAIGLLDSASGRDDATAILRDHARAIADADGITVVLREGMEVFYAAEDAISPLWTGQRFPVERCISGLAIMAGEPILIPDIRNDPRVPLNAYLATFVASMAAFPIGRTAALGAYWRQSGAVDLEAVGLMTRLAAAAARIFDPSAPPARKAG</sequence>
<protein>
    <submittedName>
        <fullName evidence="3">GAF domain-containing protein</fullName>
    </submittedName>
</protein>
<dbReference type="SUPFAM" id="SSF55781">
    <property type="entry name" value="GAF domain-like"/>
    <property type="match status" value="1"/>
</dbReference>
<dbReference type="InterPro" id="IPR003018">
    <property type="entry name" value="GAF"/>
</dbReference>
<keyword evidence="4" id="KW-1185">Reference proteome</keyword>
<dbReference type="Proteomes" id="UP000185161">
    <property type="component" value="Chromosome"/>
</dbReference>